<proteinExistence type="predicted"/>
<dbReference type="EMBL" id="SGPM01000010">
    <property type="protein sequence ID" value="THH33140.1"/>
    <property type="molecule type" value="Genomic_DNA"/>
</dbReference>
<dbReference type="SUPFAM" id="SSF54768">
    <property type="entry name" value="dsRNA-binding domain-like"/>
    <property type="match status" value="1"/>
</dbReference>
<protein>
    <recommendedName>
        <fullName evidence="3">DRBM domain-containing protein</fullName>
    </recommendedName>
</protein>
<comment type="caution">
    <text evidence="1">The sequence shown here is derived from an EMBL/GenBank/DDBJ whole genome shotgun (WGS) entry which is preliminary data.</text>
</comment>
<evidence type="ECO:0000313" key="1">
    <source>
        <dbReference type="EMBL" id="THH33140.1"/>
    </source>
</evidence>
<dbReference type="Gene3D" id="3.30.160.20">
    <property type="match status" value="1"/>
</dbReference>
<accession>A0A4S4NB26</accession>
<dbReference type="AlphaFoldDB" id="A0A4S4NB26"/>
<dbReference type="OrthoDB" id="2740821at2759"/>
<keyword evidence="2" id="KW-1185">Reference proteome</keyword>
<reference evidence="1 2" key="1">
    <citation type="submission" date="2019-02" db="EMBL/GenBank/DDBJ databases">
        <title>Genome sequencing of the rare red list fungi Antrodiella citrinella (Flaviporus citrinellus).</title>
        <authorList>
            <person name="Buettner E."/>
            <person name="Kellner H."/>
        </authorList>
    </citation>
    <scope>NUCLEOTIDE SEQUENCE [LARGE SCALE GENOMIC DNA]</scope>
    <source>
        <strain evidence="1 2">DSM 108506</strain>
    </source>
</reference>
<sequence>MDFDARIGTYTFKPWSPLWGYLPQINEWGRGQVQWHVARVGGPDHVPQFQAVPIWYGQPLVQYTCWGYTKKAAKESAARAMALSGHC</sequence>
<organism evidence="1 2">
    <name type="scientific">Antrodiella citrinella</name>
    <dbReference type="NCBI Taxonomy" id="2447956"/>
    <lineage>
        <taxon>Eukaryota</taxon>
        <taxon>Fungi</taxon>
        <taxon>Dikarya</taxon>
        <taxon>Basidiomycota</taxon>
        <taxon>Agaricomycotina</taxon>
        <taxon>Agaricomycetes</taxon>
        <taxon>Polyporales</taxon>
        <taxon>Steccherinaceae</taxon>
        <taxon>Antrodiella</taxon>
    </lineage>
</organism>
<dbReference type="Proteomes" id="UP000308730">
    <property type="component" value="Unassembled WGS sequence"/>
</dbReference>
<gene>
    <name evidence="1" type="ORF">EUX98_g1036</name>
</gene>
<evidence type="ECO:0000313" key="2">
    <source>
        <dbReference type="Proteomes" id="UP000308730"/>
    </source>
</evidence>
<evidence type="ECO:0008006" key="3">
    <source>
        <dbReference type="Google" id="ProtNLM"/>
    </source>
</evidence>
<name>A0A4S4NB26_9APHY</name>